<dbReference type="PROSITE" id="PS50173">
    <property type="entry name" value="UMUC"/>
    <property type="match status" value="1"/>
</dbReference>
<dbReference type="GO" id="GO:0009432">
    <property type="term" value="P:SOS response"/>
    <property type="evidence" value="ECO:0007669"/>
    <property type="project" value="TreeGrafter"/>
</dbReference>
<evidence type="ECO:0000313" key="3">
    <source>
        <dbReference type="EMBL" id="QDY44433.1"/>
    </source>
</evidence>
<dbReference type="Gene3D" id="3.30.70.270">
    <property type="match status" value="1"/>
</dbReference>
<dbReference type="KEGG" id="pdis:D8B20_21180"/>
<evidence type="ECO:0000259" key="2">
    <source>
        <dbReference type="PROSITE" id="PS50173"/>
    </source>
</evidence>
<name>A0A518XJR8_9GAMM</name>
<dbReference type="EMBL" id="CP032704">
    <property type="protein sequence ID" value="QDY44433.1"/>
    <property type="molecule type" value="Genomic_DNA"/>
</dbReference>
<geneLocation type="plasmid" evidence="3 4">
    <name>unnamed2</name>
</geneLocation>
<reference evidence="3 4" key="1">
    <citation type="submission" date="2018-10" db="EMBL/GenBank/DDBJ databases">
        <title>Genome Sequencing of Pantoea dispersa DSM 32899.</title>
        <authorList>
            <person name="Nawrath M."/>
            <person name="Ottenheim C."/>
            <person name="Wilm A."/>
            <person name="Zimmermann W."/>
            <person name="Wu J.C."/>
        </authorList>
    </citation>
    <scope>NUCLEOTIDE SEQUENCE [LARGE SCALE GENOMIC DNA]</scope>
    <source>
        <strain evidence="3 4">DSM 32899</strain>
        <plasmid evidence="3 4">unnamed2</plasmid>
    </source>
</reference>
<dbReference type="Gene3D" id="3.40.1170.60">
    <property type="match status" value="1"/>
</dbReference>
<dbReference type="GO" id="GO:0006281">
    <property type="term" value="P:DNA repair"/>
    <property type="evidence" value="ECO:0007669"/>
    <property type="project" value="InterPro"/>
</dbReference>
<dbReference type="OrthoDB" id="9808813at2"/>
<sequence>MPMFGLADVNAFYASCEALFRPDLRGKPVVVLSNNDGCVIARSASAKKLGIKMGTPWFQIKNQLYPEKVFIFSSNYGLYHIMWNAICTNN</sequence>
<dbReference type="Pfam" id="PF00817">
    <property type="entry name" value="IMS"/>
    <property type="match status" value="1"/>
</dbReference>
<protein>
    <submittedName>
        <fullName evidence="3">ImpB/mucB/samB family protein</fullName>
    </submittedName>
</protein>
<dbReference type="InterPro" id="IPR043128">
    <property type="entry name" value="Rev_trsase/Diguanyl_cyclase"/>
</dbReference>
<dbReference type="GO" id="GO:0005829">
    <property type="term" value="C:cytosol"/>
    <property type="evidence" value="ECO:0007669"/>
    <property type="project" value="TreeGrafter"/>
</dbReference>
<dbReference type="SUPFAM" id="SSF56672">
    <property type="entry name" value="DNA/RNA polymerases"/>
    <property type="match status" value="1"/>
</dbReference>
<gene>
    <name evidence="3" type="ORF">D8B20_21180</name>
</gene>
<dbReference type="GO" id="GO:0003887">
    <property type="term" value="F:DNA-directed DNA polymerase activity"/>
    <property type="evidence" value="ECO:0007669"/>
    <property type="project" value="TreeGrafter"/>
</dbReference>
<feature type="domain" description="UmuC" evidence="2">
    <location>
        <begin position="4"/>
        <end position="82"/>
    </location>
</feature>
<keyword evidence="3" id="KW-0614">Plasmid</keyword>
<evidence type="ECO:0000256" key="1">
    <source>
        <dbReference type="ARBA" id="ARBA00010945"/>
    </source>
</evidence>
<dbReference type="PANTHER" id="PTHR11076">
    <property type="entry name" value="DNA REPAIR POLYMERASE UMUC / TRANSFERASE FAMILY MEMBER"/>
    <property type="match status" value="1"/>
</dbReference>
<dbReference type="InterPro" id="IPR050116">
    <property type="entry name" value="DNA_polymerase-Y"/>
</dbReference>
<organism evidence="3 4">
    <name type="scientific">Candidatus Pantoea soli</name>
    <dbReference type="NCBI Taxonomy" id="3098669"/>
    <lineage>
        <taxon>Bacteria</taxon>
        <taxon>Pseudomonadati</taxon>
        <taxon>Pseudomonadota</taxon>
        <taxon>Gammaproteobacteria</taxon>
        <taxon>Enterobacterales</taxon>
        <taxon>Erwiniaceae</taxon>
        <taxon>Pantoea</taxon>
    </lineage>
</organism>
<dbReference type="GO" id="GO:0042276">
    <property type="term" value="P:error-prone translesion synthesis"/>
    <property type="evidence" value="ECO:0007669"/>
    <property type="project" value="TreeGrafter"/>
</dbReference>
<dbReference type="PANTHER" id="PTHR11076:SF34">
    <property type="entry name" value="PROTEIN UMUC"/>
    <property type="match status" value="1"/>
</dbReference>
<dbReference type="InterPro" id="IPR001126">
    <property type="entry name" value="UmuC"/>
</dbReference>
<accession>A0A518XJR8</accession>
<proteinExistence type="inferred from homology"/>
<comment type="similarity">
    <text evidence="1">Belongs to the DNA polymerase type-Y family.</text>
</comment>
<dbReference type="AlphaFoldDB" id="A0A518XJR8"/>
<dbReference type="InterPro" id="IPR043502">
    <property type="entry name" value="DNA/RNA_pol_sf"/>
</dbReference>
<keyword evidence="4" id="KW-1185">Reference proteome</keyword>
<evidence type="ECO:0000313" key="4">
    <source>
        <dbReference type="Proteomes" id="UP000319411"/>
    </source>
</evidence>
<dbReference type="Proteomes" id="UP000319411">
    <property type="component" value="Plasmid unnamed2"/>
</dbReference>